<sequence length="100" mass="11701">MKEDTVWSMESFNEYVNDRIQVTRGLPRDWVLGALANRMQQIMTHCFHAVKSKLDRHLALFDLIGCDFLVDQDFKVWLLEMNCRQTLKEVIPSTVVETLA</sequence>
<dbReference type="SUPFAM" id="SSF56059">
    <property type="entry name" value="Glutathione synthetase ATP-binding domain-like"/>
    <property type="match status" value="1"/>
</dbReference>
<dbReference type="PANTHER" id="PTHR46810">
    <property type="entry name" value="INACTIVE POLYGLYCYLASE TTLL10"/>
    <property type="match status" value="1"/>
</dbReference>
<accession>A0A2I4BDK6</accession>
<protein>
    <submittedName>
        <fullName evidence="2">Protein polyglycylase TTLL10</fullName>
    </submittedName>
</protein>
<proteinExistence type="predicted"/>
<dbReference type="InterPro" id="IPR027752">
    <property type="entry name" value="TTLL10"/>
</dbReference>
<dbReference type="KEGG" id="alim:106518929"/>
<dbReference type="PANTHER" id="PTHR46810:SF1">
    <property type="entry name" value="INACTIVE POLYGLYCYLASE TTLL10"/>
    <property type="match status" value="1"/>
</dbReference>
<dbReference type="AlphaFoldDB" id="A0A2I4BDK6"/>
<dbReference type="Proteomes" id="UP000192220">
    <property type="component" value="Unplaced"/>
</dbReference>
<dbReference type="InParanoid" id="A0A2I4BDK6"/>
<organism evidence="1 2">
    <name type="scientific">Austrofundulus limnaeus</name>
    <name type="common">Annual killifish</name>
    <dbReference type="NCBI Taxonomy" id="52670"/>
    <lineage>
        <taxon>Eukaryota</taxon>
        <taxon>Metazoa</taxon>
        <taxon>Chordata</taxon>
        <taxon>Craniata</taxon>
        <taxon>Vertebrata</taxon>
        <taxon>Euteleostomi</taxon>
        <taxon>Actinopterygii</taxon>
        <taxon>Neopterygii</taxon>
        <taxon>Teleostei</taxon>
        <taxon>Neoteleostei</taxon>
        <taxon>Acanthomorphata</taxon>
        <taxon>Ovalentaria</taxon>
        <taxon>Atherinomorphae</taxon>
        <taxon>Cyprinodontiformes</taxon>
        <taxon>Rivulidae</taxon>
        <taxon>Austrofundulus</taxon>
    </lineage>
</organism>
<dbReference type="RefSeq" id="XP_013865826.1">
    <property type="nucleotide sequence ID" value="XM_014010372.1"/>
</dbReference>
<dbReference type="Pfam" id="PF03133">
    <property type="entry name" value="TTL"/>
    <property type="match status" value="1"/>
</dbReference>
<dbReference type="InterPro" id="IPR004344">
    <property type="entry name" value="TTL/TTLL_fam"/>
</dbReference>
<dbReference type="Gene3D" id="3.30.470.20">
    <property type="entry name" value="ATP-grasp fold, B domain"/>
    <property type="match status" value="1"/>
</dbReference>
<reference evidence="2" key="1">
    <citation type="submission" date="2025-08" db="UniProtKB">
        <authorList>
            <consortium name="RefSeq"/>
        </authorList>
    </citation>
    <scope>IDENTIFICATION</scope>
    <source>
        <strain evidence="2">Quisiro</strain>
        <tissue evidence="2">Liver</tissue>
    </source>
</reference>
<dbReference type="OrthoDB" id="202825at2759"/>
<evidence type="ECO:0000313" key="1">
    <source>
        <dbReference type="Proteomes" id="UP000192220"/>
    </source>
</evidence>
<dbReference type="STRING" id="52670.A0A2I4BDK6"/>
<dbReference type="GO" id="GO:0070737">
    <property type="term" value="F:protein-glycine ligase activity, elongating"/>
    <property type="evidence" value="ECO:0007669"/>
    <property type="project" value="TreeGrafter"/>
</dbReference>
<evidence type="ECO:0000313" key="2">
    <source>
        <dbReference type="RefSeq" id="XP_013865826.1"/>
    </source>
</evidence>
<name>A0A2I4BDK6_AUSLI</name>
<gene>
    <name evidence="2" type="primary">ttll10</name>
</gene>
<keyword evidence="1" id="KW-1185">Reference proteome</keyword>
<dbReference type="CTD" id="254173"/>